<protein>
    <submittedName>
        <fullName evidence="2">Class I SAM-dependent methyltransferase</fullName>
    </submittedName>
</protein>
<dbReference type="GO" id="GO:0032259">
    <property type="term" value="P:methylation"/>
    <property type="evidence" value="ECO:0007669"/>
    <property type="project" value="UniProtKB-KW"/>
</dbReference>
<dbReference type="Pfam" id="PF08241">
    <property type="entry name" value="Methyltransf_11"/>
    <property type="match status" value="1"/>
</dbReference>
<dbReference type="GO" id="GO:0008757">
    <property type="term" value="F:S-adenosylmethionine-dependent methyltransferase activity"/>
    <property type="evidence" value="ECO:0007669"/>
    <property type="project" value="InterPro"/>
</dbReference>
<name>A0AAE3QUW6_9BACT</name>
<feature type="domain" description="Methyltransferase type 11" evidence="1">
    <location>
        <begin position="54"/>
        <end position="138"/>
    </location>
</feature>
<comment type="caution">
    <text evidence="2">The sequence shown here is derived from an EMBL/GenBank/DDBJ whole genome shotgun (WGS) entry which is preliminary data.</text>
</comment>
<dbReference type="RefSeq" id="WP_313988037.1">
    <property type="nucleotide sequence ID" value="NZ_JASJOS010000020.1"/>
</dbReference>
<gene>
    <name evidence="2" type="ORF">QNI16_33480</name>
</gene>
<accession>A0AAE3QUW6</accession>
<organism evidence="2 3">
    <name type="scientific">Xanthocytophaga flava</name>
    <dbReference type="NCBI Taxonomy" id="3048013"/>
    <lineage>
        <taxon>Bacteria</taxon>
        <taxon>Pseudomonadati</taxon>
        <taxon>Bacteroidota</taxon>
        <taxon>Cytophagia</taxon>
        <taxon>Cytophagales</taxon>
        <taxon>Rhodocytophagaceae</taxon>
        <taxon>Xanthocytophaga</taxon>
    </lineage>
</organism>
<keyword evidence="2" id="KW-0808">Transferase</keyword>
<dbReference type="EMBL" id="JASJOS010000020">
    <property type="protein sequence ID" value="MDJ1485451.1"/>
    <property type="molecule type" value="Genomic_DNA"/>
</dbReference>
<dbReference type="Proteomes" id="UP001241110">
    <property type="component" value="Unassembled WGS sequence"/>
</dbReference>
<dbReference type="InterPro" id="IPR029063">
    <property type="entry name" value="SAM-dependent_MTases_sf"/>
</dbReference>
<dbReference type="CDD" id="cd02440">
    <property type="entry name" value="AdoMet_MTases"/>
    <property type="match status" value="1"/>
</dbReference>
<reference evidence="2" key="1">
    <citation type="submission" date="2023-05" db="EMBL/GenBank/DDBJ databases">
        <authorList>
            <person name="Zhang X."/>
        </authorList>
    </citation>
    <scope>NUCLEOTIDE SEQUENCE</scope>
    <source>
        <strain evidence="2">YF14B1</strain>
    </source>
</reference>
<evidence type="ECO:0000313" key="2">
    <source>
        <dbReference type="EMBL" id="MDJ1485451.1"/>
    </source>
</evidence>
<dbReference type="AlphaFoldDB" id="A0AAE3QUW6"/>
<keyword evidence="2" id="KW-0489">Methyltransferase</keyword>
<proteinExistence type="predicted"/>
<evidence type="ECO:0000259" key="1">
    <source>
        <dbReference type="Pfam" id="PF08241"/>
    </source>
</evidence>
<evidence type="ECO:0000313" key="3">
    <source>
        <dbReference type="Proteomes" id="UP001241110"/>
    </source>
</evidence>
<sequence length="228" mass="26092">MSSPIVNIQKGIVRKLLINFHQKASHSRRTNILTQLLQDCIVKYSPNVNTVNCLDVGCGDMVIAETIGENLHNTVWRCIDIHPLKDDLKNSAKWKKYKQFDGAHIPFTDKAFDVITICDVLHHAGENTPALLAEAARTGKIVLIKDHFEYSYYSRLMLKMMDIVGNWAYGINIPERYFTKKRFSKLCEGAGLEIIDMNNHIQLYEHLPIVRTILSPKWQFIAVLKAVN</sequence>
<dbReference type="InterPro" id="IPR013216">
    <property type="entry name" value="Methyltransf_11"/>
</dbReference>
<dbReference type="Gene3D" id="3.40.50.150">
    <property type="entry name" value="Vaccinia Virus protein VP39"/>
    <property type="match status" value="1"/>
</dbReference>
<dbReference type="SUPFAM" id="SSF53335">
    <property type="entry name" value="S-adenosyl-L-methionine-dependent methyltransferases"/>
    <property type="match status" value="1"/>
</dbReference>